<keyword evidence="1" id="KW-0812">Transmembrane</keyword>
<feature type="transmembrane region" description="Helical" evidence="1">
    <location>
        <begin position="102"/>
        <end position="120"/>
    </location>
</feature>
<keyword evidence="2" id="KW-0830">Ubiquinone</keyword>
<sequence>MAGVIQVWPNQDEMGWTFRDRNKTTTWDGNGSAHMHHLMKALQSSRLLEVCVVLPPYPMLSHKQHLEKNERATCKETCTYGFCGDPGPHNLNEIVMGQKQKWFSVPLFFVLFMFFISHLVETNRALFDIP</sequence>
<accession>A0A2G9HWF9</accession>
<keyword evidence="1" id="KW-1133">Transmembrane helix</keyword>
<dbReference type="Proteomes" id="UP000231279">
    <property type="component" value="Unassembled WGS sequence"/>
</dbReference>
<evidence type="ECO:0000313" key="3">
    <source>
        <dbReference type="Proteomes" id="UP000231279"/>
    </source>
</evidence>
<dbReference type="STRING" id="429701.A0A2G9HWF9"/>
<comment type="caution">
    <text evidence="2">The sequence shown here is derived from an EMBL/GenBank/DDBJ whole genome shotgun (WGS) entry which is preliminary data.</text>
</comment>
<dbReference type="EC" id="1.6.5.3" evidence="2"/>
<dbReference type="EMBL" id="NKXS01000871">
    <property type="protein sequence ID" value="PIN21851.1"/>
    <property type="molecule type" value="Genomic_DNA"/>
</dbReference>
<dbReference type="GO" id="GO:0016491">
    <property type="term" value="F:oxidoreductase activity"/>
    <property type="evidence" value="ECO:0007669"/>
    <property type="project" value="UniProtKB-KW"/>
</dbReference>
<name>A0A2G9HWF9_9LAMI</name>
<dbReference type="AlphaFoldDB" id="A0A2G9HWF9"/>
<reference evidence="3" key="1">
    <citation type="journal article" date="2018" name="Gigascience">
        <title>Genome assembly of the Pink Ipe (Handroanthus impetiginosus, Bignoniaceae), a highly valued, ecologically keystone Neotropical timber forest tree.</title>
        <authorList>
            <person name="Silva-Junior O.B."/>
            <person name="Grattapaglia D."/>
            <person name="Novaes E."/>
            <person name="Collevatti R.G."/>
        </authorList>
    </citation>
    <scope>NUCLEOTIDE SEQUENCE [LARGE SCALE GENOMIC DNA]</scope>
    <source>
        <strain evidence="3">cv. UFG-1</strain>
    </source>
</reference>
<evidence type="ECO:0000256" key="1">
    <source>
        <dbReference type="SAM" id="Phobius"/>
    </source>
</evidence>
<evidence type="ECO:0000313" key="2">
    <source>
        <dbReference type="EMBL" id="PIN21851.1"/>
    </source>
</evidence>
<proteinExistence type="predicted"/>
<keyword evidence="3" id="KW-1185">Reference proteome</keyword>
<keyword evidence="1" id="KW-0472">Membrane</keyword>
<dbReference type="OrthoDB" id="531329at2759"/>
<organism evidence="2 3">
    <name type="scientific">Handroanthus impetiginosus</name>
    <dbReference type="NCBI Taxonomy" id="429701"/>
    <lineage>
        <taxon>Eukaryota</taxon>
        <taxon>Viridiplantae</taxon>
        <taxon>Streptophyta</taxon>
        <taxon>Embryophyta</taxon>
        <taxon>Tracheophyta</taxon>
        <taxon>Spermatophyta</taxon>
        <taxon>Magnoliopsida</taxon>
        <taxon>eudicotyledons</taxon>
        <taxon>Gunneridae</taxon>
        <taxon>Pentapetalae</taxon>
        <taxon>asterids</taxon>
        <taxon>lamiids</taxon>
        <taxon>Lamiales</taxon>
        <taxon>Bignoniaceae</taxon>
        <taxon>Crescentiina</taxon>
        <taxon>Tabebuia alliance</taxon>
        <taxon>Handroanthus</taxon>
    </lineage>
</organism>
<gene>
    <name evidence="2" type="ORF">CDL12_05452</name>
</gene>
<keyword evidence="2" id="KW-0560">Oxidoreductase</keyword>
<protein>
    <submittedName>
        <fullName evidence="2">NADH:ubiquinone reductase (H(+)-translocating)</fullName>
        <ecNumber evidence="2">1.6.5.3</ecNumber>
    </submittedName>
</protein>